<feature type="compositionally biased region" description="Basic and acidic residues" evidence="1">
    <location>
        <begin position="80"/>
        <end position="89"/>
    </location>
</feature>
<evidence type="ECO:0000313" key="2">
    <source>
        <dbReference type="EMBL" id="KCW73043.1"/>
    </source>
</evidence>
<feature type="region of interest" description="Disordered" evidence="1">
    <location>
        <begin position="52"/>
        <end position="117"/>
    </location>
</feature>
<name>A0A059C3L3_EUCGR</name>
<proteinExistence type="predicted"/>
<protein>
    <submittedName>
        <fullName evidence="2">Uncharacterized protein</fullName>
    </submittedName>
</protein>
<sequence length="131" mass="14736">MYNFIERMINFMSNRSWCFSSVGELEWLSRFVDDSSANIPADSLAGTCLRSAKQTHDHKGQSDPSLKLNGEATISLSTKARTESSRDSTKGNGQGTRAKIERGERRQTRESGTQVSRVKEWTEWVVNGFIT</sequence>
<accession>A0A059C3L3</accession>
<organism evidence="2">
    <name type="scientific">Eucalyptus grandis</name>
    <name type="common">Flooded gum</name>
    <dbReference type="NCBI Taxonomy" id="71139"/>
    <lineage>
        <taxon>Eukaryota</taxon>
        <taxon>Viridiplantae</taxon>
        <taxon>Streptophyta</taxon>
        <taxon>Embryophyta</taxon>
        <taxon>Tracheophyta</taxon>
        <taxon>Spermatophyta</taxon>
        <taxon>Magnoliopsida</taxon>
        <taxon>eudicotyledons</taxon>
        <taxon>Gunneridae</taxon>
        <taxon>Pentapetalae</taxon>
        <taxon>rosids</taxon>
        <taxon>malvids</taxon>
        <taxon>Myrtales</taxon>
        <taxon>Myrtaceae</taxon>
        <taxon>Myrtoideae</taxon>
        <taxon>Eucalypteae</taxon>
        <taxon>Eucalyptus</taxon>
    </lineage>
</organism>
<dbReference type="InParanoid" id="A0A059C3L3"/>
<reference evidence="2" key="1">
    <citation type="submission" date="2013-07" db="EMBL/GenBank/DDBJ databases">
        <title>The genome of Eucalyptus grandis.</title>
        <authorList>
            <person name="Schmutz J."/>
            <person name="Hayes R."/>
            <person name="Myburg A."/>
            <person name="Tuskan G."/>
            <person name="Grattapaglia D."/>
            <person name="Rokhsar D.S."/>
        </authorList>
    </citation>
    <scope>NUCLEOTIDE SEQUENCE</scope>
    <source>
        <tissue evidence="2">Leaf extractions</tissue>
    </source>
</reference>
<gene>
    <name evidence="2" type="ORF">EUGRSUZ_E01488</name>
</gene>
<dbReference type="EMBL" id="KK198757">
    <property type="protein sequence ID" value="KCW73043.1"/>
    <property type="molecule type" value="Genomic_DNA"/>
</dbReference>
<dbReference type="Gramene" id="KCW73043">
    <property type="protein sequence ID" value="KCW73043"/>
    <property type="gene ID" value="EUGRSUZ_E01488"/>
</dbReference>
<dbReference type="AlphaFoldDB" id="A0A059C3L3"/>
<evidence type="ECO:0000256" key="1">
    <source>
        <dbReference type="SAM" id="MobiDB-lite"/>
    </source>
</evidence>
<feature type="compositionally biased region" description="Basic and acidic residues" evidence="1">
    <location>
        <begin position="98"/>
        <end position="109"/>
    </location>
</feature>